<sequence length="87" mass="9956">MCDDNGGWNSQLITYDIMENHWELIAQHDVIGQFPTPRAAHCSVILFNHGWMIIFVWSGSISSSSTKFMSTIGRFQNGRLNDMYCLI</sequence>
<dbReference type="SUPFAM" id="SSF117281">
    <property type="entry name" value="Kelch motif"/>
    <property type="match status" value="1"/>
</dbReference>
<dbReference type="AlphaFoldDB" id="A0A4Z2DPN8"/>
<dbReference type="OrthoDB" id="432528at2759"/>
<accession>A0A4Z2DPN8</accession>
<keyword evidence="2" id="KW-1185">Reference proteome</keyword>
<dbReference type="STRING" id="6182.A0A4Z2DPN8"/>
<gene>
    <name evidence="1" type="ORF">EWB00_010167</name>
</gene>
<organism evidence="1 2">
    <name type="scientific">Schistosoma japonicum</name>
    <name type="common">Blood fluke</name>
    <dbReference type="NCBI Taxonomy" id="6182"/>
    <lineage>
        <taxon>Eukaryota</taxon>
        <taxon>Metazoa</taxon>
        <taxon>Spiralia</taxon>
        <taxon>Lophotrochozoa</taxon>
        <taxon>Platyhelminthes</taxon>
        <taxon>Trematoda</taxon>
        <taxon>Digenea</taxon>
        <taxon>Strigeidida</taxon>
        <taxon>Schistosomatoidea</taxon>
        <taxon>Schistosomatidae</taxon>
        <taxon>Schistosoma</taxon>
    </lineage>
</organism>
<evidence type="ECO:0000313" key="2">
    <source>
        <dbReference type="Proteomes" id="UP000311919"/>
    </source>
</evidence>
<dbReference type="Proteomes" id="UP000311919">
    <property type="component" value="Unassembled WGS sequence"/>
</dbReference>
<proteinExistence type="predicted"/>
<name>A0A4Z2DPN8_SCHJA</name>
<reference evidence="1 2" key="1">
    <citation type="submission" date="2019-03" db="EMBL/GenBank/DDBJ databases">
        <title>An improved genome assembly of the fluke Schistosoma japonicum.</title>
        <authorList>
            <person name="Hu W."/>
            <person name="Luo F."/>
            <person name="Yin M."/>
            <person name="Mo X."/>
            <person name="Sun C."/>
            <person name="Wu Q."/>
            <person name="Zhu B."/>
            <person name="Xiang M."/>
            <person name="Wang J."/>
            <person name="Wang Y."/>
            <person name="Zhang T."/>
            <person name="Xu B."/>
            <person name="Zheng H."/>
            <person name="Feng Z."/>
        </authorList>
    </citation>
    <scope>NUCLEOTIDE SEQUENCE [LARGE SCALE GENOMIC DNA]</scope>
    <source>
        <strain evidence="1">HuSjv2</strain>
        <tissue evidence="1">Worms</tissue>
    </source>
</reference>
<dbReference type="EMBL" id="SKCS01000075">
    <property type="protein sequence ID" value="TNN18483.1"/>
    <property type="molecule type" value="Genomic_DNA"/>
</dbReference>
<evidence type="ECO:0000313" key="1">
    <source>
        <dbReference type="EMBL" id="TNN18483.1"/>
    </source>
</evidence>
<dbReference type="InterPro" id="IPR015915">
    <property type="entry name" value="Kelch-typ_b-propeller"/>
</dbReference>
<dbReference type="Gene3D" id="2.120.10.80">
    <property type="entry name" value="Kelch-type beta propeller"/>
    <property type="match status" value="1"/>
</dbReference>
<comment type="caution">
    <text evidence="1">The sequence shown here is derived from an EMBL/GenBank/DDBJ whole genome shotgun (WGS) entry which is preliminary data.</text>
</comment>
<protein>
    <submittedName>
        <fullName evidence="1">Kelch domain-containing protein 2</fullName>
    </submittedName>
</protein>